<dbReference type="Proteomes" id="UP000474159">
    <property type="component" value="Unassembled WGS sequence"/>
</dbReference>
<dbReference type="InterPro" id="IPR020945">
    <property type="entry name" value="DMSO/NO3_reduct_chaperone"/>
</dbReference>
<reference evidence="2 3" key="1">
    <citation type="submission" date="2019-09" db="EMBL/GenBank/DDBJ databases">
        <title>YIM 48816 draft genome.</title>
        <authorList>
            <person name="Jiang L."/>
        </authorList>
    </citation>
    <scope>NUCLEOTIDE SEQUENCE [LARGE SCALE GENOMIC DNA]</scope>
    <source>
        <strain evidence="2 3">YIM 48816</strain>
    </source>
</reference>
<dbReference type="RefSeq" id="WP_150997806.1">
    <property type="nucleotide sequence ID" value="NZ_VZZK01000003.1"/>
</dbReference>
<protein>
    <submittedName>
        <fullName evidence="2">Molecular chaperone TorD family protein</fullName>
    </submittedName>
</protein>
<dbReference type="AlphaFoldDB" id="A0A6L3T4A4"/>
<sequence>MSGEIRAENGPGAMRAVDEIDLLRARHYDLLATLLGRAPCSQVLSQISDLRGDETALGQALGALGQAACRVEPRAVERDYFDVFIGVGRGKLLPYASYYLTGFLNERPLARVREDFGELGLERSGGMSEPEDHAAILLEVMAGLASQRFDAEPGFEQRFFERHLKPWGIRFFEDLETSADTDFYRAVGTLGRSFLEIEAEAFALDA</sequence>
<evidence type="ECO:0000313" key="2">
    <source>
        <dbReference type="EMBL" id="KAB1081034.1"/>
    </source>
</evidence>
<dbReference type="OrthoDB" id="8526323at2"/>
<dbReference type="Gene3D" id="1.10.3480.10">
    <property type="entry name" value="TorD-like"/>
    <property type="match status" value="1"/>
</dbReference>
<evidence type="ECO:0000256" key="1">
    <source>
        <dbReference type="ARBA" id="ARBA00023186"/>
    </source>
</evidence>
<evidence type="ECO:0000313" key="3">
    <source>
        <dbReference type="Proteomes" id="UP000474159"/>
    </source>
</evidence>
<accession>A0A6L3T4A4</accession>
<dbReference type="InterPro" id="IPR050289">
    <property type="entry name" value="TorD/DmsD_chaperones"/>
</dbReference>
<dbReference type="Pfam" id="PF02613">
    <property type="entry name" value="Nitrate_red_del"/>
    <property type="match status" value="1"/>
</dbReference>
<keyword evidence="1" id="KW-0143">Chaperone</keyword>
<dbReference type="PANTHER" id="PTHR34227:SF1">
    <property type="entry name" value="DIMETHYL SULFOXIDE REDUCTASE CHAPERONE-RELATED"/>
    <property type="match status" value="1"/>
</dbReference>
<dbReference type="SUPFAM" id="SSF89155">
    <property type="entry name" value="TorD-like"/>
    <property type="match status" value="1"/>
</dbReference>
<proteinExistence type="predicted"/>
<dbReference type="PANTHER" id="PTHR34227">
    <property type="entry name" value="CHAPERONE PROTEIN YCDY"/>
    <property type="match status" value="1"/>
</dbReference>
<keyword evidence="3" id="KW-1185">Reference proteome</keyword>
<name>A0A6L3T4A4_9HYPH</name>
<gene>
    <name evidence="2" type="ORF">F6X53_04780</name>
</gene>
<dbReference type="InterPro" id="IPR036411">
    <property type="entry name" value="TorD-like_sf"/>
</dbReference>
<dbReference type="EMBL" id="VZZK01000003">
    <property type="protein sequence ID" value="KAB1081034.1"/>
    <property type="molecule type" value="Genomic_DNA"/>
</dbReference>
<comment type="caution">
    <text evidence="2">The sequence shown here is derived from an EMBL/GenBank/DDBJ whole genome shotgun (WGS) entry which is preliminary data.</text>
</comment>
<organism evidence="2 3">
    <name type="scientific">Methylobacterium soli</name>
    <dbReference type="NCBI Taxonomy" id="553447"/>
    <lineage>
        <taxon>Bacteria</taxon>
        <taxon>Pseudomonadati</taxon>
        <taxon>Pseudomonadota</taxon>
        <taxon>Alphaproteobacteria</taxon>
        <taxon>Hyphomicrobiales</taxon>
        <taxon>Methylobacteriaceae</taxon>
        <taxon>Methylobacterium</taxon>
    </lineage>
</organism>